<feature type="transmembrane region" description="Helical" evidence="6">
    <location>
        <begin position="391"/>
        <end position="413"/>
    </location>
</feature>
<feature type="transmembrane region" description="Helical" evidence="6">
    <location>
        <begin position="83"/>
        <end position="108"/>
    </location>
</feature>
<evidence type="ECO:0000313" key="8">
    <source>
        <dbReference type="Proteomes" id="UP000304900"/>
    </source>
</evidence>
<dbReference type="AlphaFoldDB" id="A0A4U6CZF7"/>
<feature type="transmembrane region" description="Helical" evidence="6">
    <location>
        <begin position="366"/>
        <end position="385"/>
    </location>
</feature>
<evidence type="ECO:0000256" key="6">
    <source>
        <dbReference type="SAM" id="Phobius"/>
    </source>
</evidence>
<name>A0A4U6CZF7_9BACT</name>
<proteinExistence type="predicted"/>
<dbReference type="Proteomes" id="UP000304900">
    <property type="component" value="Unassembled WGS sequence"/>
</dbReference>
<feature type="transmembrane region" description="Helical" evidence="6">
    <location>
        <begin position="153"/>
        <end position="174"/>
    </location>
</feature>
<comment type="subcellular location">
    <subcellularLocation>
        <location evidence="1">Cell membrane</location>
        <topology evidence="1">Multi-pass membrane protein</topology>
    </subcellularLocation>
</comment>
<organism evidence="7 8">
    <name type="scientific">Dyadobacter frigoris</name>
    <dbReference type="NCBI Taxonomy" id="2576211"/>
    <lineage>
        <taxon>Bacteria</taxon>
        <taxon>Pseudomonadati</taxon>
        <taxon>Bacteroidota</taxon>
        <taxon>Cytophagia</taxon>
        <taxon>Cytophagales</taxon>
        <taxon>Spirosomataceae</taxon>
        <taxon>Dyadobacter</taxon>
    </lineage>
</organism>
<accession>A0A4U6CZF7</accession>
<feature type="transmembrane region" description="Helical" evidence="6">
    <location>
        <begin position="180"/>
        <end position="199"/>
    </location>
</feature>
<dbReference type="PANTHER" id="PTHR30250">
    <property type="entry name" value="PST FAMILY PREDICTED COLANIC ACID TRANSPORTER"/>
    <property type="match status" value="1"/>
</dbReference>
<feature type="transmembrane region" description="Helical" evidence="6">
    <location>
        <begin position="14"/>
        <end position="37"/>
    </location>
</feature>
<dbReference type="GO" id="GO:0005886">
    <property type="term" value="C:plasma membrane"/>
    <property type="evidence" value="ECO:0007669"/>
    <property type="project" value="UniProtKB-SubCell"/>
</dbReference>
<feature type="transmembrane region" description="Helical" evidence="6">
    <location>
        <begin position="120"/>
        <end position="141"/>
    </location>
</feature>
<reference evidence="7 8" key="1">
    <citation type="submission" date="2019-05" db="EMBL/GenBank/DDBJ databases">
        <title>Dyadobacter AR-3-8 sp. nov., isolated from arctic soil.</title>
        <authorList>
            <person name="Chaudhary D.K."/>
        </authorList>
    </citation>
    <scope>NUCLEOTIDE SEQUENCE [LARGE SCALE GENOMIC DNA]</scope>
    <source>
        <strain evidence="7 8">AR-3-8</strain>
    </source>
</reference>
<comment type="caution">
    <text evidence="7">The sequence shown here is derived from an EMBL/GenBank/DDBJ whole genome shotgun (WGS) entry which is preliminary data.</text>
</comment>
<keyword evidence="3 6" id="KW-0812">Transmembrane</keyword>
<dbReference type="PANTHER" id="PTHR30250:SF11">
    <property type="entry name" value="O-ANTIGEN TRANSPORTER-RELATED"/>
    <property type="match status" value="1"/>
</dbReference>
<evidence type="ECO:0000256" key="1">
    <source>
        <dbReference type="ARBA" id="ARBA00004651"/>
    </source>
</evidence>
<dbReference type="Pfam" id="PF13440">
    <property type="entry name" value="Polysacc_synt_3"/>
    <property type="match status" value="1"/>
</dbReference>
<keyword evidence="4 6" id="KW-1133">Transmembrane helix</keyword>
<gene>
    <name evidence="7" type="ORF">FDK13_21005</name>
</gene>
<protein>
    <submittedName>
        <fullName evidence="7">Lipopolysaccharide biosynthesis protein</fullName>
    </submittedName>
</protein>
<feature type="transmembrane region" description="Helical" evidence="6">
    <location>
        <begin position="336"/>
        <end position="354"/>
    </location>
</feature>
<sequence length="452" mass="50152">MASQLLQKLRNKHFLSLAGNGIMSVLGMLNMIILYRALSVASIGMWVFFLSILLLVDTFRSGFLTTAFIKFYSGATVERKREVVGSAWFIGGAITAILVLLNIPAYLLSSYFENPSVLLFIEWFGIIYVASLPSFISSCVVQAEQRFDHLLYIRFLTQGIFIFFVIVMTLTKTASLQNIIYAYLAGASFTSLFTMFIGWSRISDFKYRTWTCISEIFHFGKYSVGTTLSSNLFGTSNTMIVNFMLGPAALAVFNLGQRLMEIIEIPLRSFAATGMPELSAAYNAENKELVIHTMKRYAGLITVALLPVCLGAVVLADVAIQIIGGSKYVGTEAANIMRLFMTFALLYPLDRFFALTLDVIHQPKINFIKVILMLVGSVSATFTGIYLTGNIYGVALANIVPTFIGISIGYWGLNRFQPFGILSVFTTGYTEAVIIVKTYWLKFVSKKSNISS</sequence>
<dbReference type="OrthoDB" id="629958at2"/>
<evidence type="ECO:0000256" key="4">
    <source>
        <dbReference type="ARBA" id="ARBA00022989"/>
    </source>
</evidence>
<dbReference type="InterPro" id="IPR050833">
    <property type="entry name" value="Poly_Biosynth_Transport"/>
</dbReference>
<feature type="transmembrane region" description="Helical" evidence="6">
    <location>
        <begin position="43"/>
        <end position="71"/>
    </location>
</feature>
<evidence type="ECO:0000256" key="2">
    <source>
        <dbReference type="ARBA" id="ARBA00022475"/>
    </source>
</evidence>
<keyword evidence="2" id="KW-1003">Cell membrane</keyword>
<keyword evidence="8" id="KW-1185">Reference proteome</keyword>
<evidence type="ECO:0000256" key="3">
    <source>
        <dbReference type="ARBA" id="ARBA00022692"/>
    </source>
</evidence>
<feature type="transmembrane region" description="Helical" evidence="6">
    <location>
        <begin position="297"/>
        <end position="324"/>
    </location>
</feature>
<dbReference type="EMBL" id="SZVO01000010">
    <property type="protein sequence ID" value="TKT90219.1"/>
    <property type="molecule type" value="Genomic_DNA"/>
</dbReference>
<evidence type="ECO:0000256" key="5">
    <source>
        <dbReference type="ARBA" id="ARBA00023136"/>
    </source>
</evidence>
<keyword evidence="5 6" id="KW-0472">Membrane</keyword>
<evidence type="ECO:0000313" key="7">
    <source>
        <dbReference type="EMBL" id="TKT90219.1"/>
    </source>
</evidence>
<dbReference type="RefSeq" id="WP_137341982.1">
    <property type="nucleotide sequence ID" value="NZ_BSQH01000004.1"/>
</dbReference>